<sequence>PDTHPHLAEAAAYALASDYNPTDEFHHGLTLILTTLTPDTPPGV</sequence>
<reference evidence="2" key="1">
    <citation type="submission" date="2020-05" db="EMBL/GenBank/DDBJ databases">
        <title>Classification of alakaliphilic streptomycetes isolated from an alkaline soil next to Lonar Crater, India and a proposal for the recognition of Streptomyces alkaliterrae sp. nov.</title>
        <authorList>
            <person name="Golinska P."/>
        </authorList>
    </citation>
    <scope>NUCLEOTIDE SEQUENCE [LARGE SCALE GENOMIC DNA]</scope>
    <source>
        <strain evidence="2">OF3</strain>
    </source>
</reference>
<organism evidence="1 2">
    <name type="scientific">Streptomyces alkaliterrae</name>
    <dbReference type="NCBI Taxonomy" id="2213162"/>
    <lineage>
        <taxon>Bacteria</taxon>
        <taxon>Bacillati</taxon>
        <taxon>Actinomycetota</taxon>
        <taxon>Actinomycetes</taxon>
        <taxon>Kitasatosporales</taxon>
        <taxon>Streptomycetaceae</taxon>
        <taxon>Streptomyces</taxon>
    </lineage>
</organism>
<dbReference type="AlphaFoldDB" id="A0A7W3WQ72"/>
<accession>A0A7W3WQ72</accession>
<gene>
    <name evidence="1" type="ORF">H3146_22670</name>
</gene>
<dbReference type="EMBL" id="JABJWZ010000300">
    <property type="protein sequence ID" value="MBB1256140.1"/>
    <property type="molecule type" value="Genomic_DNA"/>
</dbReference>
<protein>
    <submittedName>
        <fullName evidence="1">TetR/AcrR family transcriptional regulator</fullName>
    </submittedName>
</protein>
<dbReference type="Proteomes" id="UP000525686">
    <property type="component" value="Unassembled WGS sequence"/>
</dbReference>
<proteinExistence type="predicted"/>
<comment type="caution">
    <text evidence="1">The sequence shown here is derived from an EMBL/GenBank/DDBJ whole genome shotgun (WGS) entry which is preliminary data.</text>
</comment>
<evidence type="ECO:0000313" key="1">
    <source>
        <dbReference type="EMBL" id="MBB1256140.1"/>
    </source>
</evidence>
<feature type="non-terminal residue" evidence="1">
    <location>
        <position position="1"/>
    </location>
</feature>
<evidence type="ECO:0000313" key="2">
    <source>
        <dbReference type="Proteomes" id="UP000525686"/>
    </source>
</evidence>
<name>A0A7W3WQ72_9ACTN</name>